<evidence type="ECO:0000313" key="2">
    <source>
        <dbReference type="EMBL" id="EMP9434553.1"/>
    </source>
</evidence>
<reference evidence="3 4" key="1">
    <citation type="submission" date="2021-04" db="EMBL/GenBank/DDBJ databases">
        <title>Determining the burden of carbapenem-resistant Enterobacterales from a tertiary public heath setting in Bangladesh: a clinical, epidemiological, and molecular study.</title>
        <authorList>
            <person name="Farzana R."/>
            <person name="Walsh T.R."/>
        </authorList>
    </citation>
    <scope>NUCLEOTIDE SEQUENCE [LARGE SCALE GENOMIC DNA]</scope>
    <source>
        <strain evidence="4">dmpro_s316</strain>
        <strain evidence="3">Dmpro_s316</strain>
    </source>
</reference>
<protein>
    <submittedName>
        <fullName evidence="2">Helix-turn-helix transcriptional regulator</fullName>
    </submittedName>
</protein>
<dbReference type="EMBL" id="JAGSRH010000025">
    <property type="protein sequence ID" value="MER5078269.1"/>
    <property type="molecule type" value="Genomic_DNA"/>
</dbReference>
<reference evidence="2" key="2">
    <citation type="submission" date="2024-02" db="EMBL/GenBank/DDBJ databases">
        <authorList>
            <consortium name="Clinical and Environmental Microbiology Branch: Whole genome sequencing antimicrobial resistance pathogens in the healthcare setting"/>
        </authorList>
    </citation>
    <scope>NUCLEOTIDE SEQUENCE</scope>
    <source>
        <strain evidence="2">2020GO-00142</strain>
    </source>
</reference>
<dbReference type="EMBL" id="AAZDVE040000039">
    <property type="protein sequence ID" value="EMP9434553.1"/>
    <property type="molecule type" value="Genomic_DNA"/>
</dbReference>
<evidence type="ECO:0000259" key="1">
    <source>
        <dbReference type="PROSITE" id="PS50943"/>
    </source>
</evidence>
<dbReference type="CDD" id="cd00093">
    <property type="entry name" value="HTH_XRE"/>
    <property type="match status" value="1"/>
</dbReference>
<sequence>MRHSNSRGIALGKYIRELRISRRISTLTMATALEISESHYIQYETGTSSIYVEHLVIISSILDIDIKHLLNAFEGAEKNIWI</sequence>
<dbReference type="SUPFAM" id="SSF47413">
    <property type="entry name" value="lambda repressor-like DNA-binding domains"/>
    <property type="match status" value="1"/>
</dbReference>
<proteinExistence type="predicted"/>
<dbReference type="InterPro" id="IPR010982">
    <property type="entry name" value="Lambda_DNA-bd_dom_sf"/>
</dbReference>
<dbReference type="SMART" id="SM00530">
    <property type="entry name" value="HTH_XRE"/>
    <property type="match status" value="1"/>
</dbReference>
<gene>
    <name evidence="2" type="ORF">JRA39_003671</name>
    <name evidence="3" type="ORF">KDV35_15590</name>
</gene>
<accession>A0AAI9I343</accession>
<dbReference type="PROSITE" id="PS50943">
    <property type="entry name" value="HTH_CROC1"/>
    <property type="match status" value="1"/>
</dbReference>
<dbReference type="RefSeq" id="WP_154635587.1">
    <property type="nucleotide sequence ID" value="NZ_CP095443.1"/>
</dbReference>
<dbReference type="GO" id="GO:0003677">
    <property type="term" value="F:DNA binding"/>
    <property type="evidence" value="ECO:0007669"/>
    <property type="project" value="InterPro"/>
</dbReference>
<feature type="domain" description="HTH cro/C1-type" evidence="1">
    <location>
        <begin position="15"/>
        <end position="69"/>
    </location>
</feature>
<name>A0AAI9I343_PROST</name>
<evidence type="ECO:0000313" key="3">
    <source>
        <dbReference type="EMBL" id="MER5078269.1"/>
    </source>
</evidence>
<dbReference type="AlphaFoldDB" id="A0AAI9I343"/>
<comment type="caution">
    <text evidence="2">The sequence shown here is derived from an EMBL/GenBank/DDBJ whole genome shotgun (WGS) entry which is preliminary data.</text>
</comment>
<dbReference type="Gene3D" id="1.10.260.40">
    <property type="entry name" value="lambda repressor-like DNA-binding domains"/>
    <property type="match status" value="1"/>
</dbReference>
<organism evidence="2">
    <name type="scientific">Providencia stuartii</name>
    <dbReference type="NCBI Taxonomy" id="588"/>
    <lineage>
        <taxon>Bacteria</taxon>
        <taxon>Pseudomonadati</taxon>
        <taxon>Pseudomonadota</taxon>
        <taxon>Gammaproteobacteria</taxon>
        <taxon>Enterobacterales</taxon>
        <taxon>Morganellaceae</taxon>
        <taxon>Providencia</taxon>
    </lineage>
</organism>
<dbReference type="InterPro" id="IPR001387">
    <property type="entry name" value="Cro/C1-type_HTH"/>
</dbReference>
<dbReference type="Proteomes" id="UP001495779">
    <property type="component" value="Unassembled WGS sequence"/>
</dbReference>
<evidence type="ECO:0000313" key="4">
    <source>
        <dbReference type="Proteomes" id="UP001495779"/>
    </source>
</evidence>
<dbReference type="Pfam" id="PF01381">
    <property type="entry name" value="HTH_3"/>
    <property type="match status" value="1"/>
</dbReference>